<feature type="signal peptide" evidence="1">
    <location>
        <begin position="1"/>
        <end position="19"/>
    </location>
</feature>
<dbReference type="EMBL" id="CP053084">
    <property type="protein sequence ID" value="QJR29388.1"/>
    <property type="molecule type" value="Genomic_DNA"/>
</dbReference>
<dbReference type="RefSeq" id="WP_171098723.1">
    <property type="nucleotide sequence ID" value="NZ_CP053084.1"/>
</dbReference>
<name>A0ABX6N5A5_9BURK</name>
<keyword evidence="1" id="KW-0732">Signal</keyword>
<sequence>MQVNPMFLIGLACAVFTLAACQKPSNKTDTSISILSNVQPTQLFIGRKVGDSAERCVYAVLVRNALQACQQHNCDIQAFYWPIQVLNDSQRALLVAECSTNQKLGTGHLLSNKGPTGDSGILIFQQQREGQGLWQNIELPNGDYGVQLTTEAAEGVLTYQQGSYSWEENPD</sequence>
<evidence type="ECO:0000256" key="1">
    <source>
        <dbReference type="SAM" id="SignalP"/>
    </source>
</evidence>
<proteinExistence type="predicted"/>
<feature type="chain" id="PRO_5045186777" description="Lipoprotein" evidence="1">
    <location>
        <begin position="20"/>
        <end position="171"/>
    </location>
</feature>
<dbReference type="Proteomes" id="UP000501130">
    <property type="component" value="Chromosome"/>
</dbReference>
<keyword evidence="3" id="KW-1185">Reference proteome</keyword>
<evidence type="ECO:0000313" key="2">
    <source>
        <dbReference type="EMBL" id="QJR29388.1"/>
    </source>
</evidence>
<evidence type="ECO:0008006" key="4">
    <source>
        <dbReference type="Google" id="ProtNLM"/>
    </source>
</evidence>
<protein>
    <recommendedName>
        <fullName evidence="4">Lipoprotein</fullName>
    </recommendedName>
</protein>
<gene>
    <name evidence="2" type="ORF">HKT17_06510</name>
</gene>
<reference evidence="2 3" key="1">
    <citation type="submission" date="2020-05" db="EMBL/GenBank/DDBJ databases">
        <title>Compete genome of Limnobacter sp. SAORIC-580.</title>
        <authorList>
            <person name="Song J."/>
            <person name="Cho J.-C."/>
        </authorList>
    </citation>
    <scope>NUCLEOTIDE SEQUENCE [LARGE SCALE GENOMIC DNA]</scope>
    <source>
        <strain evidence="2 3">SAORIC-580</strain>
    </source>
</reference>
<accession>A0ABX6N5A5</accession>
<organism evidence="2 3">
    <name type="scientific">Limnobacter profundi</name>
    <dbReference type="NCBI Taxonomy" id="2732163"/>
    <lineage>
        <taxon>Bacteria</taxon>
        <taxon>Pseudomonadati</taxon>
        <taxon>Pseudomonadota</taxon>
        <taxon>Betaproteobacteria</taxon>
        <taxon>Burkholderiales</taxon>
        <taxon>Burkholderiaceae</taxon>
        <taxon>Limnobacter</taxon>
    </lineage>
</organism>
<evidence type="ECO:0000313" key="3">
    <source>
        <dbReference type="Proteomes" id="UP000501130"/>
    </source>
</evidence>